<organism evidence="2 3">
    <name type="scientific">Gigaspora rosea</name>
    <dbReference type="NCBI Taxonomy" id="44941"/>
    <lineage>
        <taxon>Eukaryota</taxon>
        <taxon>Fungi</taxon>
        <taxon>Fungi incertae sedis</taxon>
        <taxon>Mucoromycota</taxon>
        <taxon>Glomeromycotina</taxon>
        <taxon>Glomeromycetes</taxon>
        <taxon>Diversisporales</taxon>
        <taxon>Gigasporaceae</taxon>
        <taxon>Gigaspora</taxon>
    </lineage>
</organism>
<feature type="compositionally biased region" description="Basic and acidic residues" evidence="1">
    <location>
        <begin position="50"/>
        <end position="66"/>
    </location>
</feature>
<evidence type="ECO:0000256" key="1">
    <source>
        <dbReference type="SAM" id="MobiDB-lite"/>
    </source>
</evidence>
<feature type="region of interest" description="Disordered" evidence="1">
    <location>
        <begin position="38"/>
        <end position="78"/>
    </location>
</feature>
<proteinExistence type="predicted"/>
<evidence type="ECO:0008006" key="4">
    <source>
        <dbReference type="Google" id="ProtNLM"/>
    </source>
</evidence>
<sequence length="215" mass="25206">MKPKSKKDETAKRQFQKIHETASTTLYGKLVVKVQLHGKKRRHYKKVKQKQKEKLKTTESNIEKGSKSSNSQEGKTKKEQLFEVPMEEFNAEWWPLVTNVWMKFNYRNHVNGNSWKTFVCRFNKPFKSSTRKEDVPSEKRRKTKVQDANLCSTKIKVTWLVTEKKVHVERIPSSLDHTHDLEESERLKRSQAVRALVEKEAVKNYPAPAIVNAVK</sequence>
<reference evidence="2 3" key="1">
    <citation type="submission" date="2018-06" db="EMBL/GenBank/DDBJ databases">
        <title>Comparative genomics reveals the genomic features of Rhizophagus irregularis, R. cerebriforme, R. diaphanum and Gigaspora rosea, and their symbiotic lifestyle signature.</title>
        <authorList>
            <person name="Morin E."/>
            <person name="San Clemente H."/>
            <person name="Chen E.C.H."/>
            <person name="De La Providencia I."/>
            <person name="Hainaut M."/>
            <person name="Kuo A."/>
            <person name="Kohler A."/>
            <person name="Murat C."/>
            <person name="Tang N."/>
            <person name="Roy S."/>
            <person name="Loubradou J."/>
            <person name="Henrissat B."/>
            <person name="Grigoriev I.V."/>
            <person name="Corradi N."/>
            <person name="Roux C."/>
            <person name="Martin F.M."/>
        </authorList>
    </citation>
    <scope>NUCLEOTIDE SEQUENCE [LARGE SCALE GENOMIC DNA]</scope>
    <source>
        <strain evidence="2 3">DAOM 194757</strain>
    </source>
</reference>
<gene>
    <name evidence="2" type="ORF">C2G38_2219602</name>
</gene>
<protein>
    <recommendedName>
        <fullName evidence="4">FAR1 domain-containing protein</fullName>
    </recommendedName>
</protein>
<feature type="non-terminal residue" evidence="2">
    <location>
        <position position="215"/>
    </location>
</feature>
<keyword evidence="3" id="KW-1185">Reference proteome</keyword>
<dbReference type="AlphaFoldDB" id="A0A397U598"/>
<dbReference type="Proteomes" id="UP000266673">
    <property type="component" value="Unassembled WGS sequence"/>
</dbReference>
<evidence type="ECO:0000313" key="3">
    <source>
        <dbReference type="Proteomes" id="UP000266673"/>
    </source>
</evidence>
<feature type="compositionally biased region" description="Basic residues" evidence="1">
    <location>
        <begin position="38"/>
        <end position="49"/>
    </location>
</feature>
<name>A0A397U598_9GLOM</name>
<dbReference type="OrthoDB" id="5330842at2759"/>
<accession>A0A397U598</accession>
<dbReference type="EMBL" id="QKWP01001979">
    <property type="protein sequence ID" value="RIB05455.1"/>
    <property type="molecule type" value="Genomic_DNA"/>
</dbReference>
<comment type="caution">
    <text evidence="2">The sequence shown here is derived from an EMBL/GenBank/DDBJ whole genome shotgun (WGS) entry which is preliminary data.</text>
</comment>
<evidence type="ECO:0000313" key="2">
    <source>
        <dbReference type="EMBL" id="RIB05455.1"/>
    </source>
</evidence>
<dbReference type="STRING" id="44941.A0A397U598"/>